<reference evidence="10" key="1">
    <citation type="submission" date="2023-02" db="EMBL/GenBank/DDBJ databases">
        <title>Identification and recombinant expression of a fungal hydrolase from Papiliotrema laurentii that hydrolyzes apple cutin and clears colloidal polyester polyurethane.</title>
        <authorList>
            <consortium name="DOE Joint Genome Institute"/>
            <person name="Roman V.A."/>
            <person name="Bojanowski C."/>
            <person name="Crable B.R."/>
            <person name="Wagner D.N."/>
            <person name="Hung C.S."/>
            <person name="Nadeau L.J."/>
            <person name="Schratz L."/>
            <person name="Haridas S."/>
            <person name="Pangilinan J."/>
            <person name="Lipzen A."/>
            <person name="Na H."/>
            <person name="Yan M."/>
            <person name="Ng V."/>
            <person name="Grigoriev I.V."/>
            <person name="Spatafora J.W."/>
            <person name="Barlow D."/>
            <person name="Biffinger J."/>
            <person name="Kelley-Loughnane N."/>
            <person name="Varaljay V.A."/>
            <person name="Crookes-Goodson W.J."/>
        </authorList>
    </citation>
    <scope>NUCLEOTIDE SEQUENCE</scope>
    <source>
        <strain evidence="10">5307AH</strain>
    </source>
</reference>
<dbReference type="PANTHER" id="PTHR10012:SF5">
    <property type="entry name" value="SERINE_THREONINE-PROTEIN PHOSPHATASE 2A ACTIVATOR 2"/>
    <property type="match status" value="1"/>
</dbReference>
<dbReference type="GO" id="GO:0003755">
    <property type="term" value="F:peptidyl-prolyl cis-trans isomerase activity"/>
    <property type="evidence" value="ECO:0007669"/>
    <property type="project" value="UniProtKB-KW"/>
</dbReference>
<comment type="function">
    <text evidence="7">PPIases accelerate the folding of proteins. It catalyzes the cis-trans isomerization of proline imidic peptide bonds in oligopeptides. Acts as a regulatory subunit for PP2A-like phosphatases modulating their activity or substrate specificity, probably by inducing a conformational change in the catalytic subunit, a direct target of the PPIase. Can reactivate inactive phosphatase PP2A-phosphatase methylesterase complexes (PP2Ai) in presence of ATP and Mg(2+) by dissociating the inactive form from the complex.</text>
</comment>
<protein>
    <recommendedName>
        <fullName evidence="8">Serine/threonine-protein phosphatase 2A activator</fullName>
        <ecNumber evidence="8">5.2.1.8</ecNumber>
    </recommendedName>
    <alternativeName>
        <fullName evidence="8">Phosphotyrosyl phosphatase activator</fullName>
    </alternativeName>
</protein>
<comment type="similarity">
    <text evidence="3 8">Belongs to the PTPA-type PPIase family.</text>
</comment>
<dbReference type="Proteomes" id="UP001182556">
    <property type="component" value="Unassembled WGS sequence"/>
</dbReference>
<comment type="catalytic activity">
    <reaction evidence="1 8">
        <text>[protein]-peptidylproline (omega=180) = [protein]-peptidylproline (omega=0)</text>
        <dbReference type="Rhea" id="RHEA:16237"/>
        <dbReference type="Rhea" id="RHEA-COMP:10747"/>
        <dbReference type="Rhea" id="RHEA-COMP:10748"/>
        <dbReference type="ChEBI" id="CHEBI:83833"/>
        <dbReference type="ChEBI" id="CHEBI:83834"/>
        <dbReference type="EC" id="5.2.1.8"/>
    </reaction>
</comment>
<feature type="compositionally biased region" description="Basic and acidic residues" evidence="9">
    <location>
        <begin position="1"/>
        <end position="16"/>
    </location>
</feature>
<dbReference type="InterPro" id="IPR004327">
    <property type="entry name" value="Phstyr_phstse_ac"/>
</dbReference>
<dbReference type="GO" id="GO:0005634">
    <property type="term" value="C:nucleus"/>
    <property type="evidence" value="ECO:0007669"/>
    <property type="project" value="TreeGrafter"/>
</dbReference>
<evidence type="ECO:0000256" key="1">
    <source>
        <dbReference type="ARBA" id="ARBA00000971"/>
    </source>
</evidence>
<evidence type="ECO:0000256" key="5">
    <source>
        <dbReference type="ARBA" id="ARBA00023110"/>
    </source>
</evidence>
<evidence type="ECO:0000256" key="7">
    <source>
        <dbReference type="ARBA" id="ARBA00025287"/>
    </source>
</evidence>
<dbReference type="AlphaFoldDB" id="A0AAD9L8C5"/>
<evidence type="ECO:0000256" key="2">
    <source>
        <dbReference type="ARBA" id="ARBA00004496"/>
    </source>
</evidence>
<dbReference type="Gene3D" id="1.20.120.1150">
    <property type="match status" value="1"/>
</dbReference>
<keyword evidence="4 8" id="KW-0963">Cytoplasm</keyword>
<feature type="region of interest" description="Disordered" evidence="9">
    <location>
        <begin position="1"/>
        <end position="36"/>
    </location>
</feature>
<dbReference type="GO" id="GO:0000159">
    <property type="term" value="C:protein phosphatase type 2A complex"/>
    <property type="evidence" value="ECO:0007669"/>
    <property type="project" value="TreeGrafter"/>
</dbReference>
<dbReference type="PANTHER" id="PTHR10012">
    <property type="entry name" value="SERINE/THREONINE-PROTEIN PHOSPHATASE 2A REGULATORY SUBUNIT B"/>
    <property type="match status" value="1"/>
</dbReference>
<sequence length="394" mass="43630">MQDDRQASSSRHEERIAQIPPADPFTFSPDPAKPRPILTSDHTVAQWHATPGFRAFWGWITRRCDRIKGKEIMTGGSESSPINSLLAMLDAMIGWVDEAPPQAQSNQRFGNLAFRDYIKLVEKRLPERIAAFPSIPAALPDQLVALLVHSTAFGQPTRLDYGTGHELAFVLALWCCVVSGWVGEQGGEDEEDELVLRVFPRYLELVTLLQKTYRLEPAGSHGVWGLDDYCFFPYLFGSAQLLDSNITPAQALERAKQPSNPSETISDMYTLSLHRITLFKTGAGFSEHSPLLHQLSAFPDWKKPHAGLRKMFMGEVAGKRVVVQGVWVGGWTWGEDVPDEQGGKMASQERTHGGGSASQQVVTPAPWSQGRGDSRASVLEATRGDWAGTVPRRR</sequence>
<feature type="region of interest" description="Disordered" evidence="9">
    <location>
        <begin position="335"/>
        <end position="394"/>
    </location>
</feature>
<dbReference type="InterPro" id="IPR037218">
    <property type="entry name" value="PTPA_sf"/>
</dbReference>
<evidence type="ECO:0000256" key="3">
    <source>
        <dbReference type="ARBA" id="ARBA00011019"/>
    </source>
</evidence>
<evidence type="ECO:0000256" key="6">
    <source>
        <dbReference type="ARBA" id="ARBA00023235"/>
    </source>
</evidence>
<dbReference type="Pfam" id="PF03095">
    <property type="entry name" value="PTPA"/>
    <property type="match status" value="1"/>
</dbReference>
<organism evidence="10 11">
    <name type="scientific">Papiliotrema laurentii</name>
    <name type="common">Cryptococcus laurentii</name>
    <dbReference type="NCBI Taxonomy" id="5418"/>
    <lineage>
        <taxon>Eukaryota</taxon>
        <taxon>Fungi</taxon>
        <taxon>Dikarya</taxon>
        <taxon>Basidiomycota</taxon>
        <taxon>Agaricomycotina</taxon>
        <taxon>Tremellomycetes</taxon>
        <taxon>Tremellales</taxon>
        <taxon>Rhynchogastremaceae</taxon>
        <taxon>Papiliotrema</taxon>
    </lineage>
</organism>
<proteinExistence type="inferred from homology"/>
<comment type="caution">
    <text evidence="10">The sequence shown here is derived from an EMBL/GenBank/DDBJ whole genome shotgun (WGS) entry which is preliminary data.</text>
</comment>
<evidence type="ECO:0000256" key="9">
    <source>
        <dbReference type="SAM" id="MobiDB-lite"/>
    </source>
</evidence>
<accession>A0AAD9L8C5</accession>
<dbReference type="EC" id="5.2.1.8" evidence="8"/>
<dbReference type="SUPFAM" id="SSF140984">
    <property type="entry name" value="PTPA-like"/>
    <property type="match status" value="1"/>
</dbReference>
<evidence type="ECO:0000256" key="8">
    <source>
        <dbReference type="RuleBase" id="RU361210"/>
    </source>
</evidence>
<dbReference type="GO" id="GO:0008160">
    <property type="term" value="F:protein tyrosine phosphatase activator activity"/>
    <property type="evidence" value="ECO:0007669"/>
    <property type="project" value="TreeGrafter"/>
</dbReference>
<dbReference type="GO" id="GO:0007052">
    <property type="term" value="P:mitotic spindle organization"/>
    <property type="evidence" value="ECO:0007669"/>
    <property type="project" value="TreeGrafter"/>
</dbReference>
<evidence type="ECO:0000313" key="11">
    <source>
        <dbReference type="Proteomes" id="UP001182556"/>
    </source>
</evidence>
<keyword evidence="5 8" id="KW-0697">Rotamase</keyword>
<keyword evidence="11" id="KW-1185">Reference proteome</keyword>
<comment type="subcellular location">
    <subcellularLocation>
        <location evidence="2 8">Cytoplasm</location>
    </subcellularLocation>
</comment>
<evidence type="ECO:0000313" key="10">
    <source>
        <dbReference type="EMBL" id="KAK1926124.1"/>
    </source>
</evidence>
<dbReference type="InterPro" id="IPR043170">
    <property type="entry name" value="PTPA_C_lid"/>
</dbReference>
<name>A0AAD9L8C5_PAPLA</name>
<dbReference type="EMBL" id="JAODAN010000002">
    <property type="protein sequence ID" value="KAK1926124.1"/>
    <property type="molecule type" value="Genomic_DNA"/>
</dbReference>
<evidence type="ECO:0000256" key="4">
    <source>
        <dbReference type="ARBA" id="ARBA00022490"/>
    </source>
</evidence>
<keyword evidence="6 8" id="KW-0413">Isomerase</keyword>
<dbReference type="GO" id="GO:0005737">
    <property type="term" value="C:cytoplasm"/>
    <property type="evidence" value="ECO:0007669"/>
    <property type="project" value="UniProtKB-SubCell"/>
</dbReference>
<gene>
    <name evidence="10" type="ORF">DB88DRAFT_150873</name>
</gene>